<evidence type="ECO:0000313" key="2">
    <source>
        <dbReference type="Ensembl" id="ENSSRHP00000027488.1"/>
    </source>
</evidence>
<feature type="domain" description="Ig-like" evidence="1">
    <location>
        <begin position="5"/>
        <end position="114"/>
    </location>
</feature>
<dbReference type="InterPro" id="IPR003599">
    <property type="entry name" value="Ig_sub"/>
</dbReference>
<evidence type="ECO:0000259" key="1">
    <source>
        <dbReference type="PROSITE" id="PS50835"/>
    </source>
</evidence>
<organism evidence="2 3">
    <name type="scientific">Sinocyclocheilus rhinocerous</name>
    <dbReference type="NCBI Taxonomy" id="307959"/>
    <lineage>
        <taxon>Eukaryota</taxon>
        <taxon>Metazoa</taxon>
        <taxon>Chordata</taxon>
        <taxon>Craniata</taxon>
        <taxon>Vertebrata</taxon>
        <taxon>Euteleostomi</taxon>
        <taxon>Actinopterygii</taxon>
        <taxon>Neopterygii</taxon>
        <taxon>Teleostei</taxon>
        <taxon>Ostariophysi</taxon>
        <taxon>Cypriniformes</taxon>
        <taxon>Cyprinidae</taxon>
        <taxon>Cyprininae</taxon>
        <taxon>Sinocyclocheilus</taxon>
    </lineage>
</organism>
<accession>A0A673HN17</accession>
<dbReference type="InterPro" id="IPR013106">
    <property type="entry name" value="Ig_V-set"/>
</dbReference>
<dbReference type="SUPFAM" id="SSF48726">
    <property type="entry name" value="Immunoglobulin"/>
    <property type="match status" value="2"/>
</dbReference>
<reference evidence="2" key="2">
    <citation type="submission" date="2025-09" db="UniProtKB">
        <authorList>
            <consortium name="Ensembl"/>
        </authorList>
    </citation>
    <scope>IDENTIFICATION</scope>
</reference>
<keyword evidence="3" id="KW-1185">Reference proteome</keyword>
<evidence type="ECO:0000313" key="3">
    <source>
        <dbReference type="Proteomes" id="UP000472270"/>
    </source>
</evidence>
<dbReference type="PROSITE" id="PS50835">
    <property type="entry name" value="IG_LIKE"/>
    <property type="match status" value="1"/>
</dbReference>
<dbReference type="Proteomes" id="UP000472270">
    <property type="component" value="Unassembled WGS sequence"/>
</dbReference>
<dbReference type="InterPro" id="IPR013783">
    <property type="entry name" value="Ig-like_fold"/>
</dbReference>
<dbReference type="Pfam" id="PF07686">
    <property type="entry name" value="V-set"/>
    <property type="match status" value="2"/>
</dbReference>
<dbReference type="PANTHER" id="PTHR21063">
    <property type="entry name" value="LFA-3"/>
    <property type="match status" value="1"/>
</dbReference>
<dbReference type="Gene3D" id="2.60.40.10">
    <property type="entry name" value="Immunoglobulins"/>
    <property type="match status" value="2"/>
</dbReference>
<proteinExistence type="predicted"/>
<sequence length="244" mass="27189">VSGVPADEVNQMMMESVTEGESVTLFIFHTGVETNQQEDIKWYFSSTRIAQINGALSFICTDVQCNNGTERFRDRLKLDNQTGSLTITNTRTTDSGLYALKIISRSSSREKTFNVIVNSVPAAERDEVKRNEGESVTLDSGEIRKPNDVMTWFFNDTPIAQITGDPNKSCTDVQCKDGDERFRDRVMVNQTGSLTITNTRTTDSGLYKLQIIIGNSSSFSITRSRTKLSPTVTAIASIVKLIMW</sequence>
<dbReference type="SMART" id="SM00409">
    <property type="entry name" value="IG"/>
    <property type="match status" value="2"/>
</dbReference>
<dbReference type="Ensembl" id="ENSSRHT00000028296.1">
    <property type="protein sequence ID" value="ENSSRHP00000027488.1"/>
    <property type="gene ID" value="ENSSRHG00000014316.1"/>
</dbReference>
<dbReference type="InterPro" id="IPR007110">
    <property type="entry name" value="Ig-like_dom"/>
</dbReference>
<protein>
    <submittedName>
        <fullName evidence="2">Si:ch211-209l18.4</fullName>
    </submittedName>
</protein>
<dbReference type="InterPro" id="IPR036179">
    <property type="entry name" value="Ig-like_dom_sf"/>
</dbReference>
<name>A0A673HN17_9TELE</name>
<reference evidence="2" key="1">
    <citation type="submission" date="2025-08" db="UniProtKB">
        <authorList>
            <consortium name="Ensembl"/>
        </authorList>
    </citation>
    <scope>IDENTIFICATION</scope>
</reference>
<dbReference type="AlphaFoldDB" id="A0A673HN17"/>
<dbReference type="PANTHER" id="PTHR21063:SF4">
    <property type="entry name" value="CD48 ANTIGEN-RELATED"/>
    <property type="match status" value="1"/>
</dbReference>